<evidence type="ECO:0000259" key="1">
    <source>
        <dbReference type="Pfam" id="PF11977"/>
    </source>
</evidence>
<evidence type="ECO:0000313" key="3">
    <source>
        <dbReference type="Proteomes" id="UP000199144"/>
    </source>
</evidence>
<feature type="domain" description="RNase NYN" evidence="1">
    <location>
        <begin position="32"/>
        <end position="141"/>
    </location>
</feature>
<dbReference type="Gene3D" id="3.40.50.11980">
    <property type="match status" value="1"/>
</dbReference>
<protein>
    <submittedName>
        <fullName evidence="2">Zc3h12a-like Ribonuclease NYN domain-containing protein</fullName>
    </submittedName>
</protein>
<gene>
    <name evidence="2" type="ORF">SAMN04488042_101217</name>
</gene>
<dbReference type="Proteomes" id="UP000199144">
    <property type="component" value="Unassembled WGS sequence"/>
</dbReference>
<proteinExistence type="predicted"/>
<sequence>MLLAPVVLLAVLLLARAAFRRKPTRRSTPAPRILIDGSNVMHWAGDGADLAVVRSVAWALTDHGYEVGVIFDANVGYKITDRYMNEATLAGVLGLKDEQIMVSPKGQPADGFLLQAARDMDAPVVTNDRFRDWQDDFPECAAPGRLIHGTWHDGAPQLRMSKGKPQT</sequence>
<keyword evidence="3" id="KW-1185">Reference proteome</keyword>
<dbReference type="EMBL" id="FOTQ01000001">
    <property type="protein sequence ID" value="SFL44328.1"/>
    <property type="molecule type" value="Genomic_DNA"/>
</dbReference>
<dbReference type="AlphaFoldDB" id="A0A1I4HPU5"/>
<dbReference type="OrthoDB" id="5196680at2"/>
<accession>A0A1I4HPU5</accession>
<dbReference type="InterPro" id="IPR021869">
    <property type="entry name" value="RNase_Zc3h12_NYN"/>
</dbReference>
<dbReference type="STRING" id="254406.SAMN04488042_101217"/>
<dbReference type="Pfam" id="PF11977">
    <property type="entry name" value="RNase_Zc3h12a"/>
    <property type="match status" value="1"/>
</dbReference>
<organism evidence="2 3">
    <name type="scientific">Shimia aestuarii</name>
    <dbReference type="NCBI Taxonomy" id="254406"/>
    <lineage>
        <taxon>Bacteria</taxon>
        <taxon>Pseudomonadati</taxon>
        <taxon>Pseudomonadota</taxon>
        <taxon>Alphaproteobacteria</taxon>
        <taxon>Rhodobacterales</taxon>
        <taxon>Roseobacteraceae</taxon>
    </lineage>
</organism>
<name>A0A1I4HPU5_9RHOB</name>
<reference evidence="2 3" key="1">
    <citation type="submission" date="2016-10" db="EMBL/GenBank/DDBJ databases">
        <authorList>
            <person name="de Groot N.N."/>
        </authorList>
    </citation>
    <scope>NUCLEOTIDE SEQUENCE [LARGE SCALE GENOMIC DNA]</scope>
    <source>
        <strain evidence="2 3">DSM 15283</strain>
    </source>
</reference>
<evidence type="ECO:0000313" key="2">
    <source>
        <dbReference type="EMBL" id="SFL44328.1"/>
    </source>
</evidence>